<evidence type="ECO:0000313" key="3">
    <source>
        <dbReference type="Proteomes" id="UP001328107"/>
    </source>
</evidence>
<keyword evidence="1" id="KW-0472">Membrane</keyword>
<dbReference type="Proteomes" id="UP001328107">
    <property type="component" value="Unassembled WGS sequence"/>
</dbReference>
<reference evidence="3" key="1">
    <citation type="submission" date="2022-10" db="EMBL/GenBank/DDBJ databases">
        <title>Genome assembly of Pristionchus species.</title>
        <authorList>
            <person name="Yoshida K."/>
            <person name="Sommer R.J."/>
        </authorList>
    </citation>
    <scope>NUCLEOTIDE SEQUENCE [LARGE SCALE GENOMIC DNA]</scope>
    <source>
        <strain evidence="3">RS5460</strain>
    </source>
</reference>
<keyword evidence="1" id="KW-0812">Transmembrane</keyword>
<evidence type="ECO:0000256" key="1">
    <source>
        <dbReference type="SAM" id="Phobius"/>
    </source>
</evidence>
<protein>
    <submittedName>
        <fullName evidence="2">Uncharacterized protein</fullName>
    </submittedName>
</protein>
<sequence length="77" mass="8686">IHSFEGRLTFVDLSFFFSFLLLYASSFALILHSHRSSASFCRAASRAVADLNKLSLRTPPMCRCLSTFPCFLNSHHS</sequence>
<dbReference type="EMBL" id="BTRK01000001">
    <property type="protein sequence ID" value="GMR31923.1"/>
    <property type="molecule type" value="Genomic_DNA"/>
</dbReference>
<feature type="transmembrane region" description="Helical" evidence="1">
    <location>
        <begin position="13"/>
        <end position="32"/>
    </location>
</feature>
<organism evidence="2 3">
    <name type="scientific">Pristionchus mayeri</name>
    <dbReference type="NCBI Taxonomy" id="1317129"/>
    <lineage>
        <taxon>Eukaryota</taxon>
        <taxon>Metazoa</taxon>
        <taxon>Ecdysozoa</taxon>
        <taxon>Nematoda</taxon>
        <taxon>Chromadorea</taxon>
        <taxon>Rhabditida</taxon>
        <taxon>Rhabditina</taxon>
        <taxon>Diplogasteromorpha</taxon>
        <taxon>Diplogasteroidea</taxon>
        <taxon>Neodiplogasteridae</taxon>
        <taxon>Pristionchus</taxon>
    </lineage>
</organism>
<feature type="non-terminal residue" evidence="2">
    <location>
        <position position="1"/>
    </location>
</feature>
<name>A0AAN5C075_9BILA</name>
<proteinExistence type="predicted"/>
<evidence type="ECO:0000313" key="2">
    <source>
        <dbReference type="EMBL" id="GMR31923.1"/>
    </source>
</evidence>
<keyword evidence="3" id="KW-1185">Reference proteome</keyword>
<comment type="caution">
    <text evidence="2">The sequence shown here is derived from an EMBL/GenBank/DDBJ whole genome shotgun (WGS) entry which is preliminary data.</text>
</comment>
<feature type="non-terminal residue" evidence="2">
    <location>
        <position position="77"/>
    </location>
</feature>
<keyword evidence="1" id="KW-1133">Transmembrane helix</keyword>
<dbReference type="AlphaFoldDB" id="A0AAN5C075"/>
<gene>
    <name evidence="2" type="ORF">PMAYCL1PPCAC_02118</name>
</gene>
<accession>A0AAN5C075</accession>